<keyword evidence="1" id="KW-0732">Signal</keyword>
<accession>A0A059NZ90</accession>
<keyword evidence="3" id="KW-1185">Reference proteome</keyword>
<evidence type="ECO:0000313" key="2">
    <source>
        <dbReference type="EMBL" id="CDQ23412.1"/>
    </source>
</evidence>
<comment type="caution">
    <text evidence="2">The sequence shown here is derived from an EMBL/GenBank/DDBJ whole genome shotgun (WGS) entry which is preliminary data.</text>
</comment>
<dbReference type="OrthoDB" id="2168541at2"/>
<evidence type="ECO:0000313" key="3">
    <source>
        <dbReference type="Proteomes" id="UP000028868"/>
    </source>
</evidence>
<dbReference type="RefSeq" id="WP_051744054.1">
    <property type="nucleotide sequence ID" value="NZ_CCDH010000001.1"/>
</dbReference>
<dbReference type="EMBL" id="CCDI010000001">
    <property type="protein sequence ID" value="CDQ23412.1"/>
    <property type="molecule type" value="Genomic_DNA"/>
</dbReference>
<reference evidence="3" key="1">
    <citation type="submission" date="2014-03" db="EMBL/GenBank/DDBJ databases">
        <authorList>
            <person name="Urmite Genomes U."/>
        </authorList>
    </citation>
    <scope>NUCLEOTIDE SEQUENCE [LARGE SCALE GENOMIC DNA]</scope>
    <source>
        <strain evidence="3">HD-03</strain>
    </source>
</reference>
<feature type="chain" id="PRO_5001581159" evidence="1">
    <location>
        <begin position="24"/>
        <end position="123"/>
    </location>
</feature>
<evidence type="ECO:0000256" key="1">
    <source>
        <dbReference type="SAM" id="SignalP"/>
    </source>
</evidence>
<dbReference type="AlphaFoldDB" id="A0A059NZ90"/>
<protein>
    <submittedName>
        <fullName evidence="2">Uncharacterized protein</fullName>
    </submittedName>
</protein>
<name>A0A059NZ90_9BACI</name>
<dbReference type="Proteomes" id="UP000028868">
    <property type="component" value="Unassembled WGS sequence"/>
</dbReference>
<gene>
    <name evidence="2" type="ORF">BN983_01639</name>
</gene>
<organism evidence="2 3">
    <name type="scientific">Halobacillus karajensis</name>
    <dbReference type="NCBI Taxonomy" id="195088"/>
    <lineage>
        <taxon>Bacteria</taxon>
        <taxon>Bacillati</taxon>
        <taxon>Bacillota</taxon>
        <taxon>Bacilli</taxon>
        <taxon>Bacillales</taxon>
        <taxon>Bacillaceae</taxon>
        <taxon>Halobacillus</taxon>
    </lineage>
</organism>
<sequence>MKALFLTTTAAAAFLLSAGGAGADSLQVGGHHSSFVNDDSSQLYQREEQDRISLQQLKEYKVLEEHLEVHNYEGKIMEDNPYKRVVILSDGKGKERYKSILIKNTQRLKVIDFKQGPIFNQVL</sequence>
<feature type="signal peptide" evidence="1">
    <location>
        <begin position="1"/>
        <end position="23"/>
    </location>
</feature>
<proteinExistence type="predicted"/>
<reference evidence="2 3" key="2">
    <citation type="submission" date="2014-05" db="EMBL/GenBank/DDBJ databases">
        <title>Draft genome sequence of Halobacillus karajensis HK-03.</title>
        <authorList>
            <person name="Khelaifia S."/>
            <person name="Croce O."/>
            <person name="Lagier J.C."/>
            <person name="Raoult D."/>
        </authorList>
    </citation>
    <scope>NUCLEOTIDE SEQUENCE [LARGE SCALE GENOMIC DNA]</scope>
    <source>
        <strain evidence="2 3">HD-03</strain>
    </source>
</reference>